<organism evidence="1 2">
    <name type="scientific">Dendrobium chrysotoxum</name>
    <name type="common">Orchid</name>
    <dbReference type="NCBI Taxonomy" id="161865"/>
    <lineage>
        <taxon>Eukaryota</taxon>
        <taxon>Viridiplantae</taxon>
        <taxon>Streptophyta</taxon>
        <taxon>Embryophyta</taxon>
        <taxon>Tracheophyta</taxon>
        <taxon>Spermatophyta</taxon>
        <taxon>Magnoliopsida</taxon>
        <taxon>Liliopsida</taxon>
        <taxon>Asparagales</taxon>
        <taxon>Orchidaceae</taxon>
        <taxon>Epidendroideae</taxon>
        <taxon>Malaxideae</taxon>
        <taxon>Dendrobiinae</taxon>
        <taxon>Dendrobium</taxon>
    </lineage>
</organism>
<reference evidence="1 2" key="1">
    <citation type="journal article" date="2021" name="Hortic Res">
        <title>Chromosome-scale assembly of the Dendrobium chrysotoxum genome enhances the understanding of orchid evolution.</title>
        <authorList>
            <person name="Zhang Y."/>
            <person name="Zhang G.Q."/>
            <person name="Zhang D."/>
            <person name="Liu X.D."/>
            <person name="Xu X.Y."/>
            <person name="Sun W.H."/>
            <person name="Yu X."/>
            <person name="Zhu X."/>
            <person name="Wang Z.W."/>
            <person name="Zhao X."/>
            <person name="Zhong W.Y."/>
            <person name="Chen H."/>
            <person name="Yin W.L."/>
            <person name="Huang T."/>
            <person name="Niu S.C."/>
            <person name="Liu Z.J."/>
        </authorList>
    </citation>
    <scope>NUCLEOTIDE SEQUENCE [LARGE SCALE GENOMIC DNA]</scope>
    <source>
        <strain evidence="1">Lindl</strain>
    </source>
</reference>
<dbReference type="Proteomes" id="UP000775213">
    <property type="component" value="Unassembled WGS sequence"/>
</dbReference>
<dbReference type="EMBL" id="JAGFBR010000015">
    <property type="protein sequence ID" value="KAH0454924.1"/>
    <property type="molecule type" value="Genomic_DNA"/>
</dbReference>
<protein>
    <recommendedName>
        <fullName evidence="3">DNA-directed RNA polymerase</fullName>
    </recommendedName>
</protein>
<comment type="caution">
    <text evidence="1">The sequence shown here is derived from an EMBL/GenBank/DDBJ whole genome shotgun (WGS) entry which is preliminary data.</text>
</comment>
<evidence type="ECO:0000313" key="1">
    <source>
        <dbReference type="EMBL" id="KAH0454924.1"/>
    </source>
</evidence>
<keyword evidence="2" id="KW-1185">Reference proteome</keyword>
<accession>A0AAV7GGX2</accession>
<name>A0AAV7GGX2_DENCH</name>
<sequence length="198" mass="21979">MRDLIAPKNIERRANNGAKVDDAASTITGDSLIVLHKKFHIPNDVVTMVPKRFDRASLPPPGYLIVCETNLRTGLHFSPPAELIGISKGCGVSLFQFLYRAISMSLQTIIQDRIQEAYDHIYKIEEKTLEQQCIDEGFIQGFLKGVRLVQQKAGVEVEGLTPSQALNDSPLDSDGDEIESELQKAFALEVDVEIVDIK</sequence>
<gene>
    <name evidence="1" type="ORF">IEQ34_016848</name>
</gene>
<evidence type="ECO:0000313" key="2">
    <source>
        <dbReference type="Proteomes" id="UP000775213"/>
    </source>
</evidence>
<proteinExistence type="predicted"/>
<dbReference type="AlphaFoldDB" id="A0AAV7GGX2"/>
<evidence type="ECO:0008006" key="3">
    <source>
        <dbReference type="Google" id="ProtNLM"/>
    </source>
</evidence>